<name>A0A3S5A3R0_9PLAT</name>
<feature type="region of interest" description="Disordered" evidence="1">
    <location>
        <begin position="60"/>
        <end position="85"/>
    </location>
</feature>
<evidence type="ECO:0000313" key="2">
    <source>
        <dbReference type="EMBL" id="VEL19036.1"/>
    </source>
</evidence>
<protein>
    <submittedName>
        <fullName evidence="2">Uncharacterized protein</fullName>
    </submittedName>
</protein>
<keyword evidence="3" id="KW-1185">Reference proteome</keyword>
<feature type="compositionally biased region" description="Low complexity" evidence="1">
    <location>
        <begin position="71"/>
        <end position="85"/>
    </location>
</feature>
<proteinExistence type="predicted"/>
<evidence type="ECO:0000256" key="1">
    <source>
        <dbReference type="SAM" id="MobiDB-lite"/>
    </source>
</evidence>
<sequence length="132" mass="14158">MIGKNRVLTLTKGIPIADLEPTTLPSDCEWPSLGDSKPLLNSNRPSGAWAATISLSLPDSSSPLQISNDHPQPSDCQCPSSSPIAPTSISFPNLSNLSLSDDLSQISAQKSANSKKKRSRMKRNSKQESLQN</sequence>
<comment type="caution">
    <text evidence="2">The sequence shown here is derived from an EMBL/GenBank/DDBJ whole genome shotgun (WGS) entry which is preliminary data.</text>
</comment>
<dbReference type="Proteomes" id="UP000784294">
    <property type="component" value="Unassembled WGS sequence"/>
</dbReference>
<dbReference type="EMBL" id="CAAALY010039754">
    <property type="protein sequence ID" value="VEL19036.1"/>
    <property type="molecule type" value="Genomic_DNA"/>
</dbReference>
<feature type="compositionally biased region" description="Basic residues" evidence="1">
    <location>
        <begin position="113"/>
        <end position="124"/>
    </location>
</feature>
<evidence type="ECO:0000313" key="3">
    <source>
        <dbReference type="Proteomes" id="UP000784294"/>
    </source>
</evidence>
<gene>
    <name evidence="2" type="ORF">PXEA_LOCUS12476</name>
</gene>
<dbReference type="AlphaFoldDB" id="A0A3S5A3R0"/>
<organism evidence="2 3">
    <name type="scientific">Protopolystoma xenopodis</name>
    <dbReference type="NCBI Taxonomy" id="117903"/>
    <lineage>
        <taxon>Eukaryota</taxon>
        <taxon>Metazoa</taxon>
        <taxon>Spiralia</taxon>
        <taxon>Lophotrochozoa</taxon>
        <taxon>Platyhelminthes</taxon>
        <taxon>Monogenea</taxon>
        <taxon>Polyopisthocotylea</taxon>
        <taxon>Polystomatidea</taxon>
        <taxon>Polystomatidae</taxon>
        <taxon>Protopolystoma</taxon>
    </lineage>
</organism>
<feature type="region of interest" description="Disordered" evidence="1">
    <location>
        <begin position="105"/>
        <end position="132"/>
    </location>
</feature>
<accession>A0A3S5A3R0</accession>
<reference evidence="2" key="1">
    <citation type="submission" date="2018-11" db="EMBL/GenBank/DDBJ databases">
        <authorList>
            <consortium name="Pathogen Informatics"/>
        </authorList>
    </citation>
    <scope>NUCLEOTIDE SEQUENCE</scope>
</reference>